<dbReference type="SUPFAM" id="SSF52540">
    <property type="entry name" value="P-loop containing nucleoside triphosphate hydrolases"/>
    <property type="match status" value="1"/>
</dbReference>
<evidence type="ECO:0000256" key="4">
    <source>
        <dbReference type="ARBA" id="ARBA00022840"/>
    </source>
</evidence>
<evidence type="ECO:0000259" key="5">
    <source>
        <dbReference type="PROSITE" id="PS50893"/>
    </source>
</evidence>
<keyword evidence="7" id="KW-1185">Reference proteome</keyword>
<evidence type="ECO:0000313" key="7">
    <source>
        <dbReference type="Proteomes" id="UP001205906"/>
    </source>
</evidence>
<keyword evidence="2" id="KW-0813">Transport</keyword>
<dbReference type="PROSITE" id="PS50893">
    <property type="entry name" value="ABC_TRANSPORTER_2"/>
    <property type="match status" value="1"/>
</dbReference>
<evidence type="ECO:0000313" key="6">
    <source>
        <dbReference type="EMBL" id="MCO6049329.1"/>
    </source>
</evidence>
<evidence type="ECO:0000256" key="3">
    <source>
        <dbReference type="ARBA" id="ARBA00022741"/>
    </source>
</evidence>
<dbReference type="EMBL" id="JAMXQS010000003">
    <property type="protein sequence ID" value="MCO6049329.1"/>
    <property type="molecule type" value="Genomic_DNA"/>
</dbReference>
<accession>A0ABT1C3D3</accession>
<evidence type="ECO:0000256" key="2">
    <source>
        <dbReference type="ARBA" id="ARBA00022448"/>
    </source>
</evidence>
<feature type="domain" description="ABC transporter" evidence="5">
    <location>
        <begin position="11"/>
        <end position="241"/>
    </location>
</feature>
<dbReference type="Gene3D" id="3.40.50.300">
    <property type="entry name" value="P-loop containing nucleotide triphosphate hydrolases"/>
    <property type="match status" value="1"/>
</dbReference>
<dbReference type="SMART" id="SM00382">
    <property type="entry name" value="AAA"/>
    <property type="match status" value="1"/>
</dbReference>
<dbReference type="PROSITE" id="PS00211">
    <property type="entry name" value="ABC_TRANSPORTER_1"/>
    <property type="match status" value="1"/>
</dbReference>
<dbReference type="InterPro" id="IPR050166">
    <property type="entry name" value="ABC_transporter_ATP-bind"/>
</dbReference>
<protein>
    <submittedName>
        <fullName evidence="6">ABC transporter ATP-binding protein</fullName>
    </submittedName>
</protein>
<dbReference type="CDD" id="cd03293">
    <property type="entry name" value="ABC_NrtD_SsuB_transporters"/>
    <property type="match status" value="1"/>
</dbReference>
<dbReference type="InterPro" id="IPR027417">
    <property type="entry name" value="P-loop_NTPase"/>
</dbReference>
<dbReference type="PANTHER" id="PTHR42788">
    <property type="entry name" value="TAURINE IMPORT ATP-BINDING PROTEIN-RELATED"/>
    <property type="match status" value="1"/>
</dbReference>
<comment type="similarity">
    <text evidence="1">Belongs to the ABC transporter superfamily.</text>
</comment>
<proteinExistence type="inferred from homology"/>
<dbReference type="InterPro" id="IPR003439">
    <property type="entry name" value="ABC_transporter-like_ATP-bd"/>
</dbReference>
<dbReference type="Pfam" id="PF00005">
    <property type="entry name" value="ABC_tran"/>
    <property type="match status" value="1"/>
</dbReference>
<dbReference type="InterPro" id="IPR003593">
    <property type="entry name" value="AAA+_ATPase"/>
</dbReference>
<evidence type="ECO:0000256" key="1">
    <source>
        <dbReference type="ARBA" id="ARBA00005417"/>
    </source>
</evidence>
<dbReference type="InterPro" id="IPR017871">
    <property type="entry name" value="ABC_transporter-like_CS"/>
</dbReference>
<dbReference type="PANTHER" id="PTHR42788:SF13">
    <property type="entry name" value="ALIPHATIC SULFONATES IMPORT ATP-BINDING PROTEIN SSUB"/>
    <property type="match status" value="1"/>
</dbReference>
<keyword evidence="4 6" id="KW-0067">ATP-binding</keyword>
<keyword evidence="3" id="KW-0547">Nucleotide-binding</keyword>
<gene>
    <name evidence="6" type="ORF">NGM99_05945</name>
</gene>
<dbReference type="Proteomes" id="UP001205906">
    <property type="component" value="Unassembled WGS sequence"/>
</dbReference>
<dbReference type="GO" id="GO:0005524">
    <property type="term" value="F:ATP binding"/>
    <property type="evidence" value="ECO:0007669"/>
    <property type="project" value="UniProtKB-KW"/>
</dbReference>
<name>A0ABT1C3D3_9HYPH</name>
<reference evidence="6 7" key="1">
    <citation type="submission" date="2022-06" db="EMBL/GenBank/DDBJ databases">
        <title>Mesorhizobium sp. strain RP14 Genome sequencing and assembly.</title>
        <authorList>
            <person name="Kim I."/>
        </authorList>
    </citation>
    <scope>NUCLEOTIDE SEQUENCE [LARGE SCALE GENOMIC DNA]</scope>
    <source>
        <strain evidence="7">RP14(2022)</strain>
    </source>
</reference>
<comment type="caution">
    <text evidence="6">The sequence shown here is derived from an EMBL/GenBank/DDBJ whole genome shotgun (WGS) entry which is preliminary data.</text>
</comment>
<organism evidence="6 7">
    <name type="scientific">Mesorhizobium liriopis</name>
    <dbReference type="NCBI Taxonomy" id="2953882"/>
    <lineage>
        <taxon>Bacteria</taxon>
        <taxon>Pseudomonadati</taxon>
        <taxon>Pseudomonadota</taxon>
        <taxon>Alphaproteobacteria</taxon>
        <taxon>Hyphomicrobiales</taxon>
        <taxon>Phyllobacteriaceae</taxon>
        <taxon>Mesorhizobium</taxon>
    </lineage>
</organism>
<sequence>MSPDTEKACSVVLEDVSVSFSGNPGTKVLDNISLQIREGEFVALVGKSGCGKTTILNLLAGLIEPKQGNIRIHGKEAAEGREHIGYMFARDCLFPWRRAQKNVEMPLEAKGVPAEERRARARRELKRVGLGNFADYYPKSLSHGMRQRVAIARTWVLDPDILLMDEPFAALDAQTRLTLERDFLKQWAERASTVIFVTHDLPEAIALADRVIVLGKGKIIYDDKMPFGWPRDPETVLADPRFGKVFAEIRDLLG</sequence>